<gene>
    <name evidence="7" type="ORF">ACEWY4_020028</name>
</gene>
<evidence type="ECO:0000256" key="1">
    <source>
        <dbReference type="ARBA" id="ARBA00022473"/>
    </source>
</evidence>
<dbReference type="EMBL" id="JBHFQA010000017">
    <property type="protein sequence ID" value="KAL2084510.1"/>
    <property type="molecule type" value="Genomic_DNA"/>
</dbReference>
<dbReference type="InterPro" id="IPR036790">
    <property type="entry name" value="Frizzled_dom_sf"/>
</dbReference>
<evidence type="ECO:0000256" key="5">
    <source>
        <dbReference type="PROSITE-ProRule" id="PRU00090"/>
    </source>
</evidence>
<dbReference type="PANTHER" id="PTHR11309">
    <property type="entry name" value="FRIZZLED"/>
    <property type="match status" value="1"/>
</dbReference>
<dbReference type="PANTHER" id="PTHR11309:SF47">
    <property type="entry name" value="FRIZZLED"/>
    <property type="match status" value="1"/>
</dbReference>
<evidence type="ECO:0000256" key="4">
    <source>
        <dbReference type="ARBA" id="ARBA00023157"/>
    </source>
</evidence>
<dbReference type="Pfam" id="PF01392">
    <property type="entry name" value="Fz"/>
    <property type="match status" value="1"/>
</dbReference>
<dbReference type="InterPro" id="IPR020067">
    <property type="entry name" value="Frizzled_dom"/>
</dbReference>
<name>A0ABD1JDS4_9TELE</name>
<protein>
    <recommendedName>
        <fullName evidence="6">FZ domain-containing protein</fullName>
    </recommendedName>
</protein>
<evidence type="ECO:0000259" key="6">
    <source>
        <dbReference type="PROSITE" id="PS50038"/>
    </source>
</evidence>
<evidence type="ECO:0000313" key="8">
    <source>
        <dbReference type="Proteomes" id="UP001591681"/>
    </source>
</evidence>
<feature type="disulfide bond" evidence="5">
    <location>
        <begin position="57"/>
        <end position="81"/>
    </location>
</feature>
<keyword evidence="2" id="KW-0479">Metal-binding</keyword>
<dbReference type="Proteomes" id="UP001591681">
    <property type="component" value="Unassembled WGS sequence"/>
</dbReference>
<evidence type="ECO:0000256" key="3">
    <source>
        <dbReference type="ARBA" id="ARBA00022837"/>
    </source>
</evidence>
<dbReference type="GO" id="GO:0046872">
    <property type="term" value="F:metal ion binding"/>
    <property type="evidence" value="ECO:0007669"/>
    <property type="project" value="UniProtKB-KW"/>
</dbReference>
<dbReference type="PROSITE" id="PS50038">
    <property type="entry name" value="FZ"/>
    <property type="match status" value="1"/>
</dbReference>
<comment type="caution">
    <text evidence="7">The sequence shown here is derived from an EMBL/GenBank/DDBJ whole genome shotgun (WGS) entry which is preliminary data.</text>
</comment>
<evidence type="ECO:0000256" key="2">
    <source>
        <dbReference type="ARBA" id="ARBA00022723"/>
    </source>
</evidence>
<keyword evidence="1" id="KW-0217">Developmental protein</keyword>
<organism evidence="7 8">
    <name type="scientific">Coilia grayii</name>
    <name type="common">Gray's grenadier anchovy</name>
    <dbReference type="NCBI Taxonomy" id="363190"/>
    <lineage>
        <taxon>Eukaryota</taxon>
        <taxon>Metazoa</taxon>
        <taxon>Chordata</taxon>
        <taxon>Craniata</taxon>
        <taxon>Vertebrata</taxon>
        <taxon>Euteleostomi</taxon>
        <taxon>Actinopterygii</taxon>
        <taxon>Neopterygii</taxon>
        <taxon>Teleostei</taxon>
        <taxon>Clupei</taxon>
        <taxon>Clupeiformes</taxon>
        <taxon>Clupeoidei</taxon>
        <taxon>Engraulidae</taxon>
        <taxon>Coilinae</taxon>
        <taxon>Coilia</taxon>
    </lineage>
</organism>
<dbReference type="SMART" id="SM00063">
    <property type="entry name" value="FRI"/>
    <property type="match status" value="1"/>
</dbReference>
<keyword evidence="3" id="KW-0106">Calcium</keyword>
<dbReference type="InterPro" id="IPR015526">
    <property type="entry name" value="Frizzled/SFRP"/>
</dbReference>
<dbReference type="Gene3D" id="1.10.238.10">
    <property type="entry name" value="EF-hand"/>
    <property type="match status" value="1"/>
</dbReference>
<dbReference type="Gene3D" id="1.10.2000.10">
    <property type="entry name" value="Frizzled cysteine-rich domain"/>
    <property type="match status" value="1"/>
</dbReference>
<keyword evidence="8" id="KW-1185">Reference proteome</keyword>
<sequence length="256" mass="29145">MPNILGHTNQEDARLEVHQFYPLVKVQCSEALKPFLCSLYAPECESGRARAPCKRTCEAARRGCETLMLKFGFQWPESLHCDKFTEQSCEEDRVTFTNIKISDLPSFLNEKGTAEGTEVLSSSTCRTLFLYSDRDGSGDLNAEEYKALQSYLFTLQKLFTDLWLPGRQEHDKFVQILERRGLHLGQTTTENLFNAYGIGKRTTYDTFVSIFTKLETMEGRFDAKILSGLPCDCKIAGFTFDEVSTSTSQCIQYKYT</sequence>
<accession>A0ABD1JDS4</accession>
<keyword evidence="4 5" id="KW-1015">Disulfide bond</keyword>
<evidence type="ECO:0000313" key="7">
    <source>
        <dbReference type="EMBL" id="KAL2084510.1"/>
    </source>
</evidence>
<comment type="caution">
    <text evidence="5">Lacks conserved residue(s) required for the propagation of feature annotation.</text>
</comment>
<dbReference type="PROSITE" id="PS00018">
    <property type="entry name" value="EF_HAND_1"/>
    <property type="match status" value="1"/>
</dbReference>
<dbReference type="SUPFAM" id="SSF63501">
    <property type="entry name" value="Frizzled cysteine-rich domain"/>
    <property type="match status" value="1"/>
</dbReference>
<feature type="domain" description="FZ" evidence="6">
    <location>
        <begin position="1"/>
        <end position="92"/>
    </location>
</feature>
<dbReference type="SUPFAM" id="SSF47473">
    <property type="entry name" value="EF-hand"/>
    <property type="match status" value="1"/>
</dbReference>
<dbReference type="InterPro" id="IPR011992">
    <property type="entry name" value="EF-hand-dom_pair"/>
</dbReference>
<dbReference type="AlphaFoldDB" id="A0ABD1JDS4"/>
<reference evidence="7 8" key="1">
    <citation type="submission" date="2024-09" db="EMBL/GenBank/DDBJ databases">
        <title>A chromosome-level genome assembly of Gray's grenadier anchovy, Coilia grayii.</title>
        <authorList>
            <person name="Fu Z."/>
        </authorList>
    </citation>
    <scope>NUCLEOTIDE SEQUENCE [LARGE SCALE GENOMIC DNA]</scope>
    <source>
        <strain evidence="7">G4</strain>
        <tissue evidence="7">Muscle</tissue>
    </source>
</reference>
<proteinExistence type="predicted"/>
<dbReference type="InterPro" id="IPR018247">
    <property type="entry name" value="EF_Hand_1_Ca_BS"/>
</dbReference>